<dbReference type="InterPro" id="IPR036048">
    <property type="entry name" value="Interleukin_8-like_sf"/>
</dbReference>
<dbReference type="InterPro" id="IPR001811">
    <property type="entry name" value="Chemokine_IL8-like_dom"/>
</dbReference>
<accession>A0A851E404</accession>
<organism evidence="4 5">
    <name type="scientific">Dryoscopus gambensis</name>
    <dbReference type="NCBI Taxonomy" id="85069"/>
    <lineage>
        <taxon>Eukaryota</taxon>
        <taxon>Metazoa</taxon>
        <taxon>Chordata</taxon>
        <taxon>Craniata</taxon>
        <taxon>Vertebrata</taxon>
        <taxon>Euteleostomi</taxon>
        <taxon>Archelosauria</taxon>
        <taxon>Archosauria</taxon>
        <taxon>Dinosauria</taxon>
        <taxon>Saurischia</taxon>
        <taxon>Theropoda</taxon>
        <taxon>Coelurosauria</taxon>
        <taxon>Aves</taxon>
        <taxon>Neognathae</taxon>
        <taxon>Neoaves</taxon>
        <taxon>Telluraves</taxon>
        <taxon>Australaves</taxon>
        <taxon>Passeriformes</taxon>
        <taxon>Corvoidea</taxon>
        <taxon>Malaconotidae</taxon>
        <taxon>Dryoscopus</taxon>
    </lineage>
</organism>
<dbReference type="EMBL" id="WEIT01009714">
    <property type="protein sequence ID" value="NWI74904.1"/>
    <property type="molecule type" value="Genomic_DNA"/>
</dbReference>
<feature type="non-terminal residue" evidence="4">
    <location>
        <position position="71"/>
    </location>
</feature>
<evidence type="ECO:0000256" key="2">
    <source>
        <dbReference type="ARBA" id="ARBA00022514"/>
    </source>
</evidence>
<dbReference type="GO" id="GO:0006955">
    <property type="term" value="P:immune response"/>
    <property type="evidence" value="ECO:0007669"/>
    <property type="project" value="InterPro"/>
</dbReference>
<evidence type="ECO:0000256" key="1">
    <source>
        <dbReference type="ARBA" id="ARBA00010868"/>
    </source>
</evidence>
<dbReference type="GO" id="GO:0008009">
    <property type="term" value="F:chemokine activity"/>
    <property type="evidence" value="ECO:0007669"/>
    <property type="project" value="InterPro"/>
</dbReference>
<dbReference type="Pfam" id="PF00048">
    <property type="entry name" value="IL8"/>
    <property type="match status" value="1"/>
</dbReference>
<protein>
    <submittedName>
        <fullName evidence="4">CCL14 protein</fullName>
    </submittedName>
</protein>
<dbReference type="Gene3D" id="2.40.50.40">
    <property type="match status" value="1"/>
</dbReference>
<proteinExistence type="inferred from homology"/>
<dbReference type="SMART" id="SM00199">
    <property type="entry name" value="SCY"/>
    <property type="match status" value="1"/>
</dbReference>
<keyword evidence="5" id="KW-1185">Reference proteome</keyword>
<name>A0A851E404_9CORV</name>
<dbReference type="GO" id="GO:0005615">
    <property type="term" value="C:extracellular space"/>
    <property type="evidence" value="ECO:0007669"/>
    <property type="project" value="UniProtKB-KW"/>
</dbReference>
<feature type="domain" description="Chemokine interleukin-8-like" evidence="3">
    <location>
        <begin position="5"/>
        <end position="63"/>
    </location>
</feature>
<dbReference type="CDD" id="cd00272">
    <property type="entry name" value="Chemokine_CC"/>
    <property type="match status" value="1"/>
</dbReference>
<dbReference type="SUPFAM" id="SSF54117">
    <property type="entry name" value="Interleukin 8-like chemokines"/>
    <property type="match status" value="1"/>
</dbReference>
<dbReference type="InterPro" id="IPR039809">
    <property type="entry name" value="Chemokine_b/g/d"/>
</dbReference>
<feature type="non-terminal residue" evidence="4">
    <location>
        <position position="1"/>
    </location>
</feature>
<keyword evidence="2" id="KW-0202">Cytokine</keyword>
<sequence length="71" mass="8065">APYVPSECCFDYVRGRLRVANLVGFYSTPQECSSPATVFETKKGVKLCANPDEKWVQKAVEELQKKKRLRA</sequence>
<dbReference type="AlphaFoldDB" id="A0A851E404"/>
<comment type="similarity">
    <text evidence="1">Belongs to the intercrine beta (chemokine CC) family.</text>
</comment>
<dbReference type="FunFam" id="2.40.50.40:FF:000002">
    <property type="entry name" value="C-C motif chemokine"/>
    <property type="match status" value="1"/>
</dbReference>
<comment type="caution">
    <text evidence="4">The sequence shown here is derived from an EMBL/GenBank/DDBJ whole genome shotgun (WGS) entry which is preliminary data.</text>
</comment>
<dbReference type="PANTHER" id="PTHR12015">
    <property type="entry name" value="SMALL INDUCIBLE CYTOKINE A"/>
    <property type="match status" value="1"/>
</dbReference>
<evidence type="ECO:0000259" key="3">
    <source>
        <dbReference type="SMART" id="SM00199"/>
    </source>
</evidence>
<dbReference type="Proteomes" id="UP000604080">
    <property type="component" value="Unassembled WGS sequence"/>
</dbReference>
<evidence type="ECO:0000313" key="5">
    <source>
        <dbReference type="Proteomes" id="UP000604080"/>
    </source>
</evidence>
<reference evidence="4" key="1">
    <citation type="submission" date="2019-10" db="EMBL/GenBank/DDBJ databases">
        <title>Bird 10,000 Genomes (B10K) Project - Family phase.</title>
        <authorList>
            <person name="Zhang G."/>
        </authorList>
    </citation>
    <scope>NUCLEOTIDE SEQUENCE</scope>
    <source>
        <strain evidence="4">B10K-DU-002-56</strain>
        <tissue evidence="4">Muscle</tissue>
    </source>
</reference>
<evidence type="ECO:0000313" key="4">
    <source>
        <dbReference type="EMBL" id="NWI74904.1"/>
    </source>
</evidence>
<gene>
    <name evidence="4" type="primary">Ccl14</name>
    <name evidence="4" type="ORF">DRYGAM_R05083</name>
</gene>